<accession>A0A285VPX4</accession>
<dbReference type="PANTHER" id="PTHR40547:SF1">
    <property type="entry name" value="SLL0298 PROTEIN"/>
    <property type="match status" value="1"/>
</dbReference>
<evidence type="ECO:0000313" key="4">
    <source>
        <dbReference type="Proteomes" id="UP000219023"/>
    </source>
</evidence>
<sequence length="185" mass="21665">MNRHFDSSWIMPRRLLQRYMPRPETLKRQKSLRFMHHLLGDPSLWMLSRRSVGNAFMVGLFVALLPIPLQMVVAAFGAWLLRCNLPLSVSLVWLTNPLTIPVIFYFNYRVGAWLLDSPARHMPDRLSTAWIAEKMADILPALLTGSLVVAIIVGLLSNLIIRLIWRWQVARSWKRRARRRRQRQT</sequence>
<evidence type="ECO:0000259" key="2">
    <source>
        <dbReference type="Pfam" id="PF09835"/>
    </source>
</evidence>
<protein>
    <recommendedName>
        <fullName evidence="2">DUF2062 domain-containing protein</fullName>
    </recommendedName>
</protein>
<keyword evidence="1" id="KW-0812">Transmembrane</keyword>
<organism evidence="3 4">
    <name type="scientific">Chromohalobacter canadensis</name>
    <dbReference type="NCBI Taxonomy" id="141389"/>
    <lineage>
        <taxon>Bacteria</taxon>
        <taxon>Pseudomonadati</taxon>
        <taxon>Pseudomonadota</taxon>
        <taxon>Gammaproteobacteria</taxon>
        <taxon>Oceanospirillales</taxon>
        <taxon>Halomonadaceae</taxon>
        <taxon>Chromohalobacter</taxon>
    </lineage>
</organism>
<dbReference type="AlphaFoldDB" id="A0A285VPX4"/>
<dbReference type="InterPro" id="IPR018639">
    <property type="entry name" value="DUF2062"/>
</dbReference>
<feature type="transmembrane region" description="Helical" evidence="1">
    <location>
        <begin position="87"/>
        <end position="108"/>
    </location>
</feature>
<name>A0A285VPX4_9GAMM</name>
<feature type="domain" description="DUF2062" evidence="2">
    <location>
        <begin position="32"/>
        <end position="174"/>
    </location>
</feature>
<dbReference type="Pfam" id="PF09835">
    <property type="entry name" value="DUF2062"/>
    <property type="match status" value="1"/>
</dbReference>
<dbReference type="EMBL" id="OBQJ01000006">
    <property type="protein sequence ID" value="SOC56124.1"/>
    <property type="molecule type" value="Genomic_DNA"/>
</dbReference>
<gene>
    <name evidence="3" type="ORF">SAMN05421509_106154</name>
</gene>
<keyword evidence="1" id="KW-1133">Transmembrane helix</keyword>
<evidence type="ECO:0000256" key="1">
    <source>
        <dbReference type="SAM" id="Phobius"/>
    </source>
</evidence>
<proteinExistence type="predicted"/>
<dbReference type="Proteomes" id="UP000219023">
    <property type="component" value="Unassembled WGS sequence"/>
</dbReference>
<dbReference type="PANTHER" id="PTHR40547">
    <property type="entry name" value="SLL0298 PROTEIN"/>
    <property type="match status" value="1"/>
</dbReference>
<keyword evidence="1" id="KW-0472">Membrane</keyword>
<evidence type="ECO:0000313" key="3">
    <source>
        <dbReference type="EMBL" id="SOC56124.1"/>
    </source>
</evidence>
<feature type="transmembrane region" description="Helical" evidence="1">
    <location>
        <begin position="138"/>
        <end position="165"/>
    </location>
</feature>
<feature type="transmembrane region" description="Helical" evidence="1">
    <location>
        <begin position="55"/>
        <end position="80"/>
    </location>
</feature>
<reference evidence="3 4" key="1">
    <citation type="submission" date="2017-08" db="EMBL/GenBank/DDBJ databases">
        <authorList>
            <person name="de Groot N.N."/>
        </authorList>
    </citation>
    <scope>NUCLEOTIDE SEQUENCE [LARGE SCALE GENOMIC DNA]</scope>
    <source>
        <strain evidence="3 4">USBA 855</strain>
    </source>
</reference>